<dbReference type="InterPro" id="IPR001344">
    <property type="entry name" value="Chloro_AB-bd_pln"/>
</dbReference>
<feature type="binding site" evidence="8">
    <location>
        <position position="60"/>
    </location>
    <ligand>
        <name>chlorophyll a</name>
        <dbReference type="ChEBI" id="CHEBI:58416"/>
        <label>1</label>
    </ligand>
</feature>
<dbReference type="EMBL" id="JALLAZ020001763">
    <property type="protein sequence ID" value="KAL3764856.1"/>
    <property type="molecule type" value="Genomic_DNA"/>
</dbReference>
<keyword evidence="5" id="KW-0602">Photosynthesis</keyword>
<evidence type="ECO:0000256" key="3">
    <source>
        <dbReference type="ARBA" id="ARBA00005933"/>
    </source>
</evidence>
<proteinExistence type="inferred from homology"/>
<dbReference type="GO" id="GO:0015979">
    <property type="term" value="P:photosynthesis"/>
    <property type="evidence" value="ECO:0007669"/>
    <property type="project" value="UniProtKB-KW"/>
</dbReference>
<feature type="binding site" description="axial binding residue" evidence="8">
    <location>
        <position position="78"/>
    </location>
    <ligand>
        <name>chlorophyll b</name>
        <dbReference type="ChEBI" id="CHEBI:61721"/>
        <label>1</label>
    </ligand>
    <ligandPart>
        <name>Mg</name>
        <dbReference type="ChEBI" id="CHEBI:25107"/>
    </ligandPart>
</feature>
<evidence type="ECO:0000256" key="2">
    <source>
        <dbReference type="ARBA" id="ARBA00004229"/>
    </source>
</evidence>
<feature type="binding site" evidence="8">
    <location>
        <position position="73"/>
    </location>
    <ligand>
        <name>chlorophyll a</name>
        <dbReference type="ChEBI" id="CHEBI:58416"/>
        <label>1</label>
    </ligand>
</feature>
<keyword evidence="7" id="KW-0437">Light-harvesting polypeptide</keyword>
<dbReference type="Gene3D" id="1.10.3460.10">
    <property type="entry name" value="Chlorophyll a/b binding protein domain"/>
    <property type="match status" value="1"/>
</dbReference>
<feature type="binding site" evidence="8">
    <location>
        <position position="76"/>
    </location>
    <ligand>
        <name>chlorophyll a</name>
        <dbReference type="ChEBI" id="CHEBI:58416"/>
        <label>1</label>
    </ligand>
</feature>
<dbReference type="InterPro" id="IPR022796">
    <property type="entry name" value="Chloroa_b-bind"/>
</dbReference>
<evidence type="ECO:0000256" key="8">
    <source>
        <dbReference type="PIRSR" id="PIRSR601344-1"/>
    </source>
</evidence>
<feature type="binding site" evidence="8">
    <location>
        <position position="174"/>
    </location>
    <ligand>
        <name>chlorophyll a</name>
        <dbReference type="ChEBI" id="CHEBI:58416"/>
        <label>1</label>
    </ligand>
</feature>
<feature type="signal peptide" evidence="9">
    <location>
        <begin position="1"/>
        <end position="15"/>
    </location>
</feature>
<dbReference type="PANTHER" id="PTHR21649">
    <property type="entry name" value="CHLOROPHYLL A/B BINDING PROTEIN"/>
    <property type="match status" value="1"/>
</dbReference>
<protein>
    <submittedName>
        <fullName evidence="10">Uncharacterized protein</fullName>
    </submittedName>
</protein>
<dbReference type="GO" id="GO:0009507">
    <property type="term" value="C:chloroplast"/>
    <property type="evidence" value="ECO:0007669"/>
    <property type="project" value="UniProtKB-SubCell"/>
</dbReference>
<name>A0ABD3MSC4_9STRA</name>
<dbReference type="SUPFAM" id="SSF103511">
    <property type="entry name" value="Chlorophyll a-b binding protein"/>
    <property type="match status" value="1"/>
</dbReference>
<dbReference type="Proteomes" id="UP001530315">
    <property type="component" value="Unassembled WGS sequence"/>
</dbReference>
<evidence type="ECO:0000256" key="7">
    <source>
        <dbReference type="ARBA" id="ARBA00023243"/>
    </source>
</evidence>
<evidence type="ECO:0000256" key="5">
    <source>
        <dbReference type="ARBA" id="ARBA00022531"/>
    </source>
</evidence>
<evidence type="ECO:0000256" key="9">
    <source>
        <dbReference type="SAM" id="SignalP"/>
    </source>
</evidence>
<keyword evidence="4" id="KW-0150">Chloroplast</keyword>
<organism evidence="10 11">
    <name type="scientific">Stephanodiscus triporus</name>
    <dbReference type="NCBI Taxonomy" id="2934178"/>
    <lineage>
        <taxon>Eukaryota</taxon>
        <taxon>Sar</taxon>
        <taxon>Stramenopiles</taxon>
        <taxon>Ochrophyta</taxon>
        <taxon>Bacillariophyta</taxon>
        <taxon>Coscinodiscophyceae</taxon>
        <taxon>Thalassiosirophycidae</taxon>
        <taxon>Stephanodiscales</taxon>
        <taxon>Stephanodiscaceae</taxon>
        <taxon>Stephanodiscus</taxon>
    </lineage>
</organism>
<evidence type="ECO:0000313" key="10">
    <source>
        <dbReference type="EMBL" id="KAL3764856.1"/>
    </source>
</evidence>
<keyword evidence="9" id="KW-0732">Signal</keyword>
<keyword evidence="8" id="KW-0157">Chromophore</keyword>
<comment type="similarity">
    <text evidence="3">Belongs to the fucoxanthin chlorophyll protein family.</text>
</comment>
<comment type="subcellular location">
    <subcellularLocation>
        <location evidence="2">Plastid</location>
        <location evidence="2">Chloroplast</location>
    </subcellularLocation>
</comment>
<reference evidence="10 11" key="1">
    <citation type="submission" date="2024-10" db="EMBL/GenBank/DDBJ databases">
        <title>Updated reference genomes for cyclostephanoid diatoms.</title>
        <authorList>
            <person name="Roberts W.R."/>
            <person name="Alverson A.J."/>
        </authorList>
    </citation>
    <scope>NUCLEOTIDE SEQUENCE [LARGE SCALE GENOMIC DNA]</scope>
    <source>
        <strain evidence="10 11">AJA276-08</strain>
    </source>
</reference>
<comment type="function">
    <text evidence="1">The light-harvesting complex (LHC) functions as a light receptor, it captures and delivers excitation energy to photosystems with which it is closely associated. Energy is transferred from the carotenoid and chlorophyll C (or B) to chlorophyll A and the photosynthetic reaction centers where it is used to synthesize ATP and reducing power.</text>
</comment>
<feature type="chain" id="PRO_5044754728" evidence="9">
    <location>
        <begin position="16"/>
        <end position="201"/>
    </location>
</feature>
<gene>
    <name evidence="10" type="ORF">ACHAW5_008472</name>
</gene>
<dbReference type="Pfam" id="PF00504">
    <property type="entry name" value="Chloroa_b-bind"/>
    <property type="match status" value="1"/>
</dbReference>
<comment type="caution">
    <text evidence="10">The sequence shown here is derived from an EMBL/GenBank/DDBJ whole genome shotgun (WGS) entry which is preliminary data.</text>
</comment>
<evidence type="ECO:0000256" key="4">
    <source>
        <dbReference type="ARBA" id="ARBA00022528"/>
    </source>
</evidence>
<keyword evidence="8" id="KW-0148">Chlorophyll</keyword>
<keyword evidence="11" id="KW-1185">Reference proteome</keyword>
<dbReference type="GO" id="GO:0030076">
    <property type="term" value="C:light-harvesting complex"/>
    <property type="evidence" value="ECO:0007669"/>
    <property type="project" value="UniProtKB-KW"/>
</dbReference>
<accession>A0ABD3MSC4</accession>
<evidence type="ECO:0000256" key="1">
    <source>
        <dbReference type="ARBA" id="ARBA00004022"/>
    </source>
</evidence>
<sequence length="201" mass="21620">MKSVILASALATAAAFAPAQVGPSSTALSAMSKSIPFLTVPEKLDGSMVGDMGFDPMGLSDIQTDLRYARWSELKHGRVCMLAVLGMVWQEYGPHLPGAAYATTDPWEAISSVGFGSNVQTLFAIGIVELANWDETFNGSSRPGVLRGWEGPGWANMSEADKQKRFTQEIVHCRLAMIAFIGATHQTFLLHKGLLDFSGPN</sequence>
<dbReference type="AlphaFoldDB" id="A0ABD3MSC4"/>
<keyword evidence="6" id="KW-0934">Plastid</keyword>
<feature type="binding site" evidence="8">
    <location>
        <position position="186"/>
    </location>
    <ligand>
        <name>chlorophyll a</name>
        <dbReference type="ChEBI" id="CHEBI:58416"/>
        <label>1</label>
    </ligand>
</feature>
<evidence type="ECO:0000313" key="11">
    <source>
        <dbReference type="Proteomes" id="UP001530315"/>
    </source>
</evidence>
<evidence type="ECO:0000256" key="6">
    <source>
        <dbReference type="ARBA" id="ARBA00022640"/>
    </source>
</evidence>
<feature type="binding site" evidence="8">
    <location>
        <position position="169"/>
    </location>
    <ligand>
        <name>chlorophyll a</name>
        <dbReference type="ChEBI" id="CHEBI:58416"/>
        <label>1</label>
    </ligand>
</feature>